<comment type="similarity">
    <text evidence="3">Belongs to the GCKR-like family. MurNAc-6-P etherase subfamily.</text>
</comment>
<feature type="active site" evidence="3">
    <location>
        <position position="116"/>
    </location>
</feature>
<dbReference type="GO" id="GO:0046348">
    <property type="term" value="P:amino sugar catabolic process"/>
    <property type="evidence" value="ECO:0007669"/>
    <property type="project" value="InterPro"/>
</dbReference>
<dbReference type="PROSITE" id="PS01272">
    <property type="entry name" value="GCKR"/>
    <property type="match status" value="1"/>
</dbReference>
<comment type="subunit">
    <text evidence="3">Homodimer.</text>
</comment>
<evidence type="ECO:0000256" key="3">
    <source>
        <dbReference type="HAMAP-Rule" id="MF_00068"/>
    </source>
</evidence>
<organism evidence="5 6">
    <name type="scientific">Jeotgalibacillus salarius</name>
    <dbReference type="NCBI Taxonomy" id="546023"/>
    <lineage>
        <taxon>Bacteria</taxon>
        <taxon>Bacillati</taxon>
        <taxon>Bacillota</taxon>
        <taxon>Bacilli</taxon>
        <taxon>Bacillales</taxon>
        <taxon>Caryophanaceae</taxon>
        <taxon>Jeotgalibacillus</taxon>
    </lineage>
</organism>
<sequence length="303" mass="32684">MSSDLSSLVTEQRNENSMNLDQLSVEEVLKVINKEDQKVAEAVREALPAITEATVQISERLKAGGRLFYIGAGTSGRLGYLDASECPPTFMTPPEMVQAIMAGGMSAFGKARENAEDSEEQGEADLKNEQLNVKDTVIGIAASGRTPYVAGALKYATSTGAYTIALSSNRDAEISRYADSAIEVVTGPEVLTGSTRMKAASAHKMVLNMMSTAAMVQLGKVQDNLMIDVHASNYKLMERAKRIIMDLTGTSYEIAAETLEKAHLKVKHSIVMIEAGVSYEQADDYIGQASGYAREAIRLAKQD</sequence>
<dbReference type="CDD" id="cd05007">
    <property type="entry name" value="SIS_Etherase"/>
    <property type="match status" value="1"/>
</dbReference>
<name>A0A4Y8LH07_9BACL</name>
<feature type="domain" description="SIS" evidence="4">
    <location>
        <begin position="57"/>
        <end position="220"/>
    </location>
</feature>
<comment type="function">
    <text evidence="3">Specifically catalyzes the cleavage of the D-lactyl ether substituent of MurNAc 6-phosphate, producing GlcNAc 6-phosphate and D-lactate.</text>
</comment>
<dbReference type="InterPro" id="IPR046348">
    <property type="entry name" value="SIS_dom_sf"/>
</dbReference>
<dbReference type="NCBIfam" id="NF003915">
    <property type="entry name" value="PRK05441.1"/>
    <property type="match status" value="1"/>
</dbReference>
<dbReference type="InterPro" id="IPR005488">
    <property type="entry name" value="Etherase_MurQ"/>
</dbReference>
<dbReference type="GO" id="GO:0097367">
    <property type="term" value="F:carbohydrate derivative binding"/>
    <property type="evidence" value="ECO:0007669"/>
    <property type="project" value="InterPro"/>
</dbReference>
<accession>A0A4Y8LH07</accession>
<dbReference type="GO" id="GO:0016803">
    <property type="term" value="F:ether hydrolase activity"/>
    <property type="evidence" value="ECO:0007669"/>
    <property type="project" value="TreeGrafter"/>
</dbReference>
<evidence type="ECO:0000256" key="1">
    <source>
        <dbReference type="ARBA" id="ARBA00023239"/>
    </source>
</evidence>
<comment type="caution">
    <text evidence="5">The sequence shown here is derived from an EMBL/GenBank/DDBJ whole genome shotgun (WGS) entry which is preliminary data.</text>
</comment>
<comment type="catalytic activity">
    <reaction evidence="3">
        <text>N-acetyl-D-muramate 6-phosphate + H2O = N-acetyl-D-glucosamine 6-phosphate + (R)-lactate</text>
        <dbReference type="Rhea" id="RHEA:26410"/>
        <dbReference type="ChEBI" id="CHEBI:15377"/>
        <dbReference type="ChEBI" id="CHEBI:16004"/>
        <dbReference type="ChEBI" id="CHEBI:57513"/>
        <dbReference type="ChEBI" id="CHEBI:58722"/>
        <dbReference type="EC" id="4.2.1.126"/>
    </reaction>
</comment>
<dbReference type="InterPro" id="IPR005486">
    <property type="entry name" value="Glucokinase_regulatory_CS"/>
</dbReference>
<evidence type="ECO:0000313" key="6">
    <source>
        <dbReference type="Proteomes" id="UP000297776"/>
    </source>
</evidence>
<dbReference type="FunFam" id="3.40.50.10490:FF:000014">
    <property type="entry name" value="N-acetylmuramic acid 6-phosphate etherase"/>
    <property type="match status" value="1"/>
</dbReference>
<dbReference type="EC" id="4.2.1.126" evidence="3"/>
<evidence type="ECO:0000259" key="4">
    <source>
        <dbReference type="PROSITE" id="PS51464"/>
    </source>
</evidence>
<dbReference type="SUPFAM" id="SSF53697">
    <property type="entry name" value="SIS domain"/>
    <property type="match status" value="1"/>
</dbReference>
<dbReference type="EMBL" id="SORX01000008">
    <property type="protein sequence ID" value="TFD99812.1"/>
    <property type="molecule type" value="Genomic_DNA"/>
</dbReference>
<dbReference type="InterPro" id="IPR001347">
    <property type="entry name" value="SIS_dom"/>
</dbReference>
<comment type="miscellaneous">
    <text evidence="3">A lyase-type mechanism (elimination/hydration) is suggested for the cleavage of the lactyl ether bond of MurNAc 6-phosphate, with the formation of an alpha,beta-unsaturated aldehyde intermediate with (E)-stereochemistry, followed by the syn addition of water to give product.</text>
</comment>
<keyword evidence="6" id="KW-1185">Reference proteome</keyword>
<keyword evidence="1 3" id="KW-0456">Lyase</keyword>
<dbReference type="UniPathway" id="UPA00342"/>
<dbReference type="NCBIfam" id="NF009222">
    <property type="entry name" value="PRK12570.1"/>
    <property type="match status" value="1"/>
</dbReference>
<dbReference type="InterPro" id="IPR040190">
    <property type="entry name" value="MURQ/GCKR"/>
</dbReference>
<dbReference type="GO" id="GO:0016835">
    <property type="term" value="F:carbon-oxygen lyase activity"/>
    <property type="evidence" value="ECO:0007669"/>
    <property type="project" value="UniProtKB-UniRule"/>
</dbReference>
<dbReference type="AlphaFoldDB" id="A0A4Y8LH07"/>
<dbReference type="Gene3D" id="3.40.50.10490">
    <property type="entry name" value="Glucose-6-phosphate isomerase like protein, domain 1"/>
    <property type="match status" value="1"/>
</dbReference>
<keyword evidence="2 3" id="KW-0119">Carbohydrate metabolism</keyword>
<dbReference type="PANTHER" id="PTHR10088">
    <property type="entry name" value="GLUCOKINASE REGULATORY PROTEIN"/>
    <property type="match status" value="1"/>
</dbReference>
<gene>
    <name evidence="3 5" type="primary">murQ</name>
    <name evidence="5" type="ORF">E2626_13610</name>
</gene>
<dbReference type="NCBIfam" id="TIGR00274">
    <property type="entry name" value="N-acetylmuramic acid 6-phosphate etherase"/>
    <property type="match status" value="1"/>
</dbReference>
<protein>
    <recommendedName>
        <fullName evidence="3">N-acetylmuramic acid 6-phosphate etherase</fullName>
        <shortName evidence="3">MurNAc-6-P etherase</shortName>
        <ecNumber evidence="3">4.2.1.126</ecNumber>
    </recommendedName>
    <alternativeName>
        <fullName evidence="3">N-acetylmuramic acid 6-phosphate hydrolase</fullName>
    </alternativeName>
    <alternativeName>
        <fullName evidence="3">N-acetylmuramic acid 6-phosphate lyase</fullName>
    </alternativeName>
</protein>
<dbReference type="PROSITE" id="PS51464">
    <property type="entry name" value="SIS"/>
    <property type="match status" value="1"/>
</dbReference>
<evidence type="ECO:0000256" key="2">
    <source>
        <dbReference type="ARBA" id="ARBA00023277"/>
    </source>
</evidence>
<dbReference type="RefSeq" id="WP_134382327.1">
    <property type="nucleotide sequence ID" value="NZ_SORX01000008.1"/>
</dbReference>
<dbReference type="Gene3D" id="1.10.8.1080">
    <property type="match status" value="1"/>
</dbReference>
<proteinExistence type="inferred from homology"/>
<dbReference type="GO" id="GO:0097173">
    <property type="term" value="P:N-acetylmuramic acid catabolic process"/>
    <property type="evidence" value="ECO:0007669"/>
    <property type="project" value="UniProtKB-UniPathway"/>
</dbReference>
<dbReference type="HAMAP" id="MF_00068">
    <property type="entry name" value="MurQ"/>
    <property type="match status" value="1"/>
</dbReference>
<feature type="active site" description="Proton donor" evidence="3">
    <location>
        <position position="85"/>
    </location>
</feature>
<dbReference type="Proteomes" id="UP000297776">
    <property type="component" value="Unassembled WGS sequence"/>
</dbReference>
<dbReference type="GO" id="GO:0009254">
    <property type="term" value="P:peptidoglycan turnover"/>
    <property type="evidence" value="ECO:0007669"/>
    <property type="project" value="TreeGrafter"/>
</dbReference>
<evidence type="ECO:0000313" key="5">
    <source>
        <dbReference type="EMBL" id="TFD99812.1"/>
    </source>
</evidence>
<dbReference type="PANTHER" id="PTHR10088:SF4">
    <property type="entry name" value="GLUCOKINASE REGULATORY PROTEIN"/>
    <property type="match status" value="1"/>
</dbReference>
<comment type="pathway">
    <text evidence="3">Amino-sugar metabolism; N-acetylmuramate degradation.</text>
</comment>
<reference evidence="5 6" key="1">
    <citation type="submission" date="2019-03" db="EMBL/GenBank/DDBJ databases">
        <authorList>
            <person name="Yang Y."/>
        </authorList>
    </citation>
    <scope>NUCLEOTIDE SEQUENCE [LARGE SCALE GENOMIC DNA]</scope>
    <source>
        <strain evidence="5 6">ASL-1</strain>
    </source>
</reference>
<dbReference type="OrthoDB" id="9813395at2"/>
<dbReference type="Pfam" id="PF22645">
    <property type="entry name" value="GKRP_SIS_N"/>
    <property type="match status" value="1"/>
</dbReference>